<dbReference type="Proteomes" id="UP000887565">
    <property type="component" value="Unplaced"/>
</dbReference>
<dbReference type="WBParaSite" id="nRc.2.0.1.t35411-RA">
    <property type="protein sequence ID" value="nRc.2.0.1.t35411-RA"/>
    <property type="gene ID" value="nRc.2.0.1.g35411"/>
</dbReference>
<organism evidence="1 2">
    <name type="scientific">Romanomermis culicivorax</name>
    <name type="common">Nematode worm</name>
    <dbReference type="NCBI Taxonomy" id="13658"/>
    <lineage>
        <taxon>Eukaryota</taxon>
        <taxon>Metazoa</taxon>
        <taxon>Ecdysozoa</taxon>
        <taxon>Nematoda</taxon>
        <taxon>Enoplea</taxon>
        <taxon>Dorylaimia</taxon>
        <taxon>Mermithida</taxon>
        <taxon>Mermithoidea</taxon>
        <taxon>Mermithidae</taxon>
        <taxon>Romanomermis</taxon>
    </lineage>
</organism>
<name>A0A915KBD7_ROMCU</name>
<protein>
    <submittedName>
        <fullName evidence="2">Uncharacterized protein</fullName>
    </submittedName>
</protein>
<accession>A0A915KBD7</accession>
<reference evidence="2" key="1">
    <citation type="submission" date="2022-11" db="UniProtKB">
        <authorList>
            <consortium name="WormBaseParasite"/>
        </authorList>
    </citation>
    <scope>IDENTIFICATION</scope>
</reference>
<sequence length="93" mass="10474">MVEQAKQATSQELSIQLICLRRRALELLPPPPYESESAESEYELLLSRLAPPPAVVDSLSSSSSATLRFDRESSSAPLKRRLRWRGSYKIKSL</sequence>
<dbReference type="AlphaFoldDB" id="A0A915KBD7"/>
<keyword evidence="1" id="KW-1185">Reference proteome</keyword>
<evidence type="ECO:0000313" key="1">
    <source>
        <dbReference type="Proteomes" id="UP000887565"/>
    </source>
</evidence>
<proteinExistence type="predicted"/>
<evidence type="ECO:0000313" key="2">
    <source>
        <dbReference type="WBParaSite" id="nRc.2.0.1.t35411-RA"/>
    </source>
</evidence>